<name>A0A2G5B7R5_COERN</name>
<protein>
    <submittedName>
        <fullName evidence="1">Uncharacterized protein</fullName>
    </submittedName>
</protein>
<dbReference type="EMBL" id="KZ303510">
    <property type="protein sequence ID" value="PIA15049.1"/>
    <property type="molecule type" value="Genomic_DNA"/>
</dbReference>
<keyword evidence="2" id="KW-1185">Reference proteome</keyword>
<reference evidence="1 2" key="1">
    <citation type="journal article" date="2015" name="Genome Biol. Evol.">
        <title>Phylogenomic analyses indicate that early fungi evolved digesting cell walls of algal ancestors of land plants.</title>
        <authorList>
            <person name="Chang Y."/>
            <person name="Wang S."/>
            <person name="Sekimoto S."/>
            <person name="Aerts A.L."/>
            <person name="Choi C."/>
            <person name="Clum A."/>
            <person name="LaButti K.M."/>
            <person name="Lindquist E.A."/>
            <person name="Yee Ngan C."/>
            <person name="Ohm R.A."/>
            <person name="Salamov A.A."/>
            <person name="Grigoriev I.V."/>
            <person name="Spatafora J.W."/>
            <person name="Berbee M.L."/>
        </authorList>
    </citation>
    <scope>NUCLEOTIDE SEQUENCE [LARGE SCALE GENOMIC DNA]</scope>
    <source>
        <strain evidence="1 2">NRRL 1564</strain>
    </source>
</reference>
<sequence length="79" mass="9133">MCKKDTRQDWHSTEKRGACRLLFFAGFVRRSRVTATPVIEYNGGGVSVYDPPTDARKKWPNIRHSICSKKKIKPARLNR</sequence>
<evidence type="ECO:0000313" key="2">
    <source>
        <dbReference type="Proteomes" id="UP000242474"/>
    </source>
</evidence>
<gene>
    <name evidence="1" type="ORF">COEREDRAFT_82259</name>
</gene>
<dbReference type="AlphaFoldDB" id="A0A2G5B7R5"/>
<accession>A0A2G5B7R5</accession>
<proteinExistence type="predicted"/>
<organism evidence="1 2">
    <name type="scientific">Coemansia reversa (strain ATCC 12441 / NRRL 1564)</name>
    <dbReference type="NCBI Taxonomy" id="763665"/>
    <lineage>
        <taxon>Eukaryota</taxon>
        <taxon>Fungi</taxon>
        <taxon>Fungi incertae sedis</taxon>
        <taxon>Zoopagomycota</taxon>
        <taxon>Kickxellomycotina</taxon>
        <taxon>Kickxellomycetes</taxon>
        <taxon>Kickxellales</taxon>
        <taxon>Kickxellaceae</taxon>
        <taxon>Coemansia</taxon>
    </lineage>
</organism>
<dbReference type="Proteomes" id="UP000242474">
    <property type="component" value="Unassembled WGS sequence"/>
</dbReference>
<evidence type="ECO:0000313" key="1">
    <source>
        <dbReference type="EMBL" id="PIA15049.1"/>
    </source>
</evidence>